<evidence type="ECO:0000256" key="4">
    <source>
        <dbReference type="SAM" id="Phobius"/>
    </source>
</evidence>
<evidence type="ECO:0000313" key="6">
    <source>
        <dbReference type="EMBL" id="KAI3948423.1"/>
    </source>
</evidence>
<dbReference type="PROSITE" id="PS51292">
    <property type="entry name" value="ZF_RING_CH"/>
    <property type="match status" value="1"/>
</dbReference>
<accession>A0AAD4TBJ7</accession>
<dbReference type="InterPro" id="IPR011016">
    <property type="entry name" value="Znf_RING-CH"/>
</dbReference>
<keyword evidence="4" id="KW-0812">Transmembrane</keyword>
<dbReference type="AlphaFoldDB" id="A0AAD4TBJ7"/>
<dbReference type="SUPFAM" id="SSF57850">
    <property type="entry name" value="RING/U-box"/>
    <property type="match status" value="1"/>
</dbReference>
<evidence type="ECO:0000313" key="7">
    <source>
        <dbReference type="Proteomes" id="UP001202328"/>
    </source>
</evidence>
<keyword evidence="7" id="KW-1185">Reference proteome</keyword>
<evidence type="ECO:0000256" key="2">
    <source>
        <dbReference type="ARBA" id="ARBA00022771"/>
    </source>
</evidence>
<name>A0AAD4TBJ7_9MAGN</name>
<evidence type="ECO:0000259" key="5">
    <source>
        <dbReference type="PROSITE" id="PS51292"/>
    </source>
</evidence>
<dbReference type="Proteomes" id="UP001202328">
    <property type="component" value="Unassembled WGS sequence"/>
</dbReference>
<dbReference type="PANTHER" id="PTHR46214:SF8">
    <property type="entry name" value="RING_FYVE_PHD ZINC FINGER SUPERFAMILY PROTEIN"/>
    <property type="match status" value="1"/>
</dbReference>
<keyword evidence="2" id="KW-0863">Zinc-finger</keyword>
<dbReference type="SMART" id="SM00744">
    <property type="entry name" value="RINGv"/>
    <property type="match status" value="1"/>
</dbReference>
<dbReference type="GO" id="GO:0008270">
    <property type="term" value="F:zinc ion binding"/>
    <property type="evidence" value="ECO:0007669"/>
    <property type="project" value="UniProtKB-KW"/>
</dbReference>
<evidence type="ECO:0000256" key="3">
    <source>
        <dbReference type="ARBA" id="ARBA00022833"/>
    </source>
</evidence>
<evidence type="ECO:0000256" key="1">
    <source>
        <dbReference type="ARBA" id="ARBA00022723"/>
    </source>
</evidence>
<keyword evidence="1" id="KW-0479">Metal-binding</keyword>
<keyword evidence="4" id="KW-0472">Membrane</keyword>
<comment type="caution">
    <text evidence="6">The sequence shown here is derived from an EMBL/GenBank/DDBJ whole genome shotgun (WGS) entry which is preliminary data.</text>
</comment>
<keyword evidence="3" id="KW-0862">Zinc</keyword>
<reference evidence="6" key="1">
    <citation type="submission" date="2022-04" db="EMBL/GenBank/DDBJ databases">
        <title>A functionally conserved STORR gene fusion in Papaver species that diverged 16.8 million years ago.</title>
        <authorList>
            <person name="Catania T."/>
        </authorList>
    </citation>
    <scope>NUCLEOTIDE SEQUENCE</scope>
    <source>
        <strain evidence="6">S-188037</strain>
    </source>
</reference>
<dbReference type="Gene3D" id="3.30.40.10">
    <property type="entry name" value="Zinc/RING finger domain, C3HC4 (zinc finger)"/>
    <property type="match status" value="1"/>
</dbReference>
<feature type="domain" description="RING-CH-type" evidence="5">
    <location>
        <begin position="101"/>
        <end position="167"/>
    </location>
</feature>
<feature type="transmembrane region" description="Helical" evidence="4">
    <location>
        <begin position="204"/>
        <end position="222"/>
    </location>
</feature>
<proteinExistence type="predicted"/>
<dbReference type="InterPro" id="IPR013083">
    <property type="entry name" value="Znf_RING/FYVE/PHD"/>
</dbReference>
<organism evidence="6 7">
    <name type="scientific">Papaver atlanticum</name>
    <dbReference type="NCBI Taxonomy" id="357466"/>
    <lineage>
        <taxon>Eukaryota</taxon>
        <taxon>Viridiplantae</taxon>
        <taxon>Streptophyta</taxon>
        <taxon>Embryophyta</taxon>
        <taxon>Tracheophyta</taxon>
        <taxon>Spermatophyta</taxon>
        <taxon>Magnoliopsida</taxon>
        <taxon>Ranunculales</taxon>
        <taxon>Papaveraceae</taxon>
        <taxon>Papaveroideae</taxon>
        <taxon>Papaver</taxon>
    </lineage>
</organism>
<gene>
    <name evidence="6" type="ORF">MKW98_019173</name>
</gene>
<protein>
    <recommendedName>
        <fullName evidence="5">RING-CH-type domain-containing protein</fullName>
    </recommendedName>
</protein>
<dbReference type="PANTHER" id="PTHR46214">
    <property type="entry name" value="ZINC FINGER, RING-CH-TYPE"/>
    <property type="match status" value="1"/>
</dbReference>
<dbReference type="Pfam" id="PF12906">
    <property type="entry name" value="RINGv"/>
    <property type="match status" value="1"/>
</dbReference>
<dbReference type="EMBL" id="JAJJMB010003267">
    <property type="protein sequence ID" value="KAI3948423.1"/>
    <property type="molecule type" value="Genomic_DNA"/>
</dbReference>
<keyword evidence="4" id="KW-1133">Transmembrane helix</keyword>
<sequence>MMEQQEIQNQQVNTTSVCLPEPHDSFGATETVVVVRSEQGETVHVEDSRDCRGKDDVVEMSKLSAEKLKAKVSEPEKHNCVVIDINNHSHNDNCGTLEEGDSKDGERVCRICHLSSDHPSDATSELIQLGCDCKDELGISHRHCAEAWFKLKGNRSCEICGEAAKNITGVWDNRFMEEWNERRIDGPSGESSERRWGFWRGQPFCNFLMACLVMAFVLPWFFRVNMF</sequence>